<keyword evidence="5" id="KW-0032">Aminotransferase</keyword>
<dbReference type="SUPFAM" id="SSF69336">
    <property type="entry name" value="Alpha subunit of glutamate synthase, C-terminal domain"/>
    <property type="match status" value="1"/>
</dbReference>
<evidence type="ECO:0000259" key="4">
    <source>
        <dbReference type="Pfam" id="PF07992"/>
    </source>
</evidence>
<keyword evidence="6" id="KW-1185">Reference proteome</keyword>
<dbReference type="InterPro" id="IPR036188">
    <property type="entry name" value="FAD/NAD-bd_sf"/>
</dbReference>
<dbReference type="SUPFAM" id="SSF51395">
    <property type="entry name" value="FMN-linked oxidoreductases"/>
    <property type="match status" value="1"/>
</dbReference>
<accession>A0ABP0HMA2</accession>
<evidence type="ECO:0000259" key="1">
    <source>
        <dbReference type="Pfam" id="PF00310"/>
    </source>
</evidence>
<dbReference type="Proteomes" id="UP001642464">
    <property type="component" value="Unassembled WGS sequence"/>
</dbReference>
<evidence type="ECO:0000259" key="2">
    <source>
        <dbReference type="Pfam" id="PF01493"/>
    </source>
</evidence>
<keyword evidence="5" id="KW-0808">Transferase</keyword>
<dbReference type="InterPro" id="IPR023753">
    <property type="entry name" value="FAD/NAD-binding_dom"/>
</dbReference>
<evidence type="ECO:0000259" key="3">
    <source>
        <dbReference type="Pfam" id="PF04898"/>
    </source>
</evidence>
<gene>
    <name evidence="5" type="ORF">SCF082_LOCUS2424</name>
</gene>
<reference evidence="5 6" key="1">
    <citation type="submission" date="2024-02" db="EMBL/GenBank/DDBJ databases">
        <authorList>
            <person name="Chen Y."/>
            <person name="Shah S."/>
            <person name="Dougan E. K."/>
            <person name="Thang M."/>
            <person name="Chan C."/>
        </authorList>
    </citation>
    <scope>NUCLEOTIDE SEQUENCE [LARGE SCALE GENOMIC DNA]</scope>
</reference>
<protein>
    <submittedName>
        <fullName evidence="5">Glutamate synthase [NADH] (Glutamine-oxoglutarate aminotransferase) (GOGAT)</fullName>
    </submittedName>
</protein>
<evidence type="ECO:0000313" key="6">
    <source>
        <dbReference type="Proteomes" id="UP001642464"/>
    </source>
</evidence>
<dbReference type="SUPFAM" id="SSF56235">
    <property type="entry name" value="N-terminal nucleophile aminohydrolases (Ntn hydrolases)"/>
    <property type="match status" value="1"/>
</dbReference>
<dbReference type="Gene3D" id="2.160.20.60">
    <property type="entry name" value="Glutamate synthase, alpha subunit, C-terminal domain"/>
    <property type="match status" value="1"/>
</dbReference>
<dbReference type="GO" id="GO:0008483">
    <property type="term" value="F:transaminase activity"/>
    <property type="evidence" value="ECO:0007669"/>
    <property type="project" value="UniProtKB-KW"/>
</dbReference>
<dbReference type="Pfam" id="PF01493">
    <property type="entry name" value="GXGXG"/>
    <property type="match status" value="1"/>
</dbReference>
<dbReference type="InterPro" id="IPR002489">
    <property type="entry name" value="Glu_synth_asu_C"/>
</dbReference>
<feature type="domain" description="Glutamate synthase alpha subunit C-terminal" evidence="2">
    <location>
        <begin position="325"/>
        <end position="509"/>
    </location>
</feature>
<organism evidence="5 6">
    <name type="scientific">Durusdinium trenchii</name>
    <dbReference type="NCBI Taxonomy" id="1381693"/>
    <lineage>
        <taxon>Eukaryota</taxon>
        <taxon>Sar</taxon>
        <taxon>Alveolata</taxon>
        <taxon>Dinophyceae</taxon>
        <taxon>Suessiales</taxon>
        <taxon>Symbiodiniaceae</taxon>
        <taxon>Durusdinium</taxon>
    </lineage>
</organism>
<dbReference type="Pfam" id="PF00310">
    <property type="entry name" value="GATase_2"/>
    <property type="match status" value="1"/>
</dbReference>
<feature type="domain" description="Glutamate synthase central-N" evidence="3">
    <location>
        <begin position="206"/>
        <end position="240"/>
    </location>
</feature>
<feature type="domain" description="Glutamine amidotransferase type-2" evidence="1">
    <location>
        <begin position="1"/>
        <end position="177"/>
    </location>
</feature>
<dbReference type="InterPro" id="IPR036485">
    <property type="entry name" value="Glu_synth_asu_C_sf"/>
</dbReference>
<dbReference type="Gene3D" id="3.20.20.70">
    <property type="entry name" value="Aldolase class I"/>
    <property type="match status" value="1"/>
</dbReference>
<proteinExistence type="predicted"/>
<evidence type="ECO:0000313" key="5">
    <source>
        <dbReference type="EMBL" id="CAK8990873.1"/>
    </source>
</evidence>
<dbReference type="Gene3D" id="3.60.20.10">
    <property type="entry name" value="Glutamine Phosphoribosylpyrophosphate, subunit 1, domain 1"/>
    <property type="match status" value="1"/>
</dbReference>
<name>A0ABP0HMA2_9DINO</name>
<dbReference type="InterPro" id="IPR017932">
    <property type="entry name" value="GATase_2_dom"/>
</dbReference>
<dbReference type="InterPro" id="IPR013785">
    <property type="entry name" value="Aldolase_TIM"/>
</dbReference>
<dbReference type="InterPro" id="IPR051394">
    <property type="entry name" value="Glutamate_Synthase"/>
</dbReference>
<dbReference type="SUPFAM" id="SSF51905">
    <property type="entry name" value="FAD/NAD(P)-binding domain"/>
    <property type="match status" value="1"/>
</dbReference>
<dbReference type="PANTHER" id="PTHR43100">
    <property type="entry name" value="GLUTAMATE SYNTHASE [NADPH] SMALL CHAIN"/>
    <property type="match status" value="1"/>
</dbReference>
<dbReference type="InterPro" id="IPR006982">
    <property type="entry name" value="Glu_synth_centr_N"/>
</dbReference>
<dbReference type="Pfam" id="PF07992">
    <property type="entry name" value="Pyr_redox_2"/>
    <property type="match status" value="1"/>
</dbReference>
<comment type="caution">
    <text evidence="5">The sequence shown here is derived from an EMBL/GenBank/DDBJ whole genome shotgun (WGS) entry which is preliminary data.</text>
</comment>
<dbReference type="CDD" id="cd00982">
    <property type="entry name" value="gltB_C"/>
    <property type="match status" value="1"/>
</dbReference>
<feature type="domain" description="FAD/NAD(P)-binding" evidence="4">
    <location>
        <begin position="609"/>
        <end position="683"/>
    </location>
</feature>
<dbReference type="PANTHER" id="PTHR43100:SF1">
    <property type="entry name" value="GLUTAMATE SYNTHASE [NADPH] SMALL CHAIN"/>
    <property type="match status" value="1"/>
</dbReference>
<dbReference type="Pfam" id="PF04898">
    <property type="entry name" value="Glu_syn_central"/>
    <property type="match status" value="1"/>
</dbReference>
<sequence>MRSKEALFESEHFTKEEMEILLPICEAKNSDSANLDAMVELLFLTGRSTPHVMTMLIPEAWQDNKLMDQQKKAYYKFHASLMEPWDGPAAVCFADGRMVGATLDRNGLRPGRYCLTSDDRLIVSSEAGAVSVDPSKIIKKGRLEPGKMIVADLHEGRFRDDFDLKSELMNQSPYHEWIKKSRSKLRLMPVPENLPKAIPAAQTRKLQQTFGFTTEDLRIILKPMVEQGKEPVGSMGEQMEVPGLLHLVLFGMPDFPGSLGWSGLPKRLQSLKLKKIIKRIPESDENGIYNKRKQQHPLKEVLDRRLIESAKSSLEKGEVSMGRFKISSTDRSVGAMLSNEISKRYRGIGLPDATIRFNFRGSAGQSFGAFAAPGIKFALQGEANDYFGKGLSGGQLIVFPDRDSTFIPHEHSIIGNVALYGATKGEVYVNGIAGERFAVRNSGAMAVVEGVGDHGCEYMTGGRVVILGGTGKNFAAGMSGGIAYIYDAVSHFESLCNMEMVAFEEIDFEDSRLLKQLITNHMKFTGSSRAEKILADWSITQIELLAQPPNERSAENPWPEWPMVLRTSSSHEEGADRKWAILTKEFVGEAGKLTGLKLVDIKWGKKGFTEIKGSERVIPCQLALIAAGFLHPQKEGMIDQLGVELDERGNVKTTDYATSVEGVYAAGDMRRGQSLVVWAISEGREAARAVDKYLQGATYLESKEVSLV</sequence>
<dbReference type="InterPro" id="IPR029055">
    <property type="entry name" value="Ntn_hydrolases_N"/>
</dbReference>
<dbReference type="Gene3D" id="3.50.50.60">
    <property type="entry name" value="FAD/NAD(P)-binding domain"/>
    <property type="match status" value="1"/>
</dbReference>
<dbReference type="EMBL" id="CAXAMM010001176">
    <property type="protein sequence ID" value="CAK8990873.1"/>
    <property type="molecule type" value="Genomic_DNA"/>
</dbReference>